<evidence type="ECO:0000256" key="4">
    <source>
        <dbReference type="ARBA" id="ARBA00022605"/>
    </source>
</evidence>
<dbReference type="EMBL" id="LPVJ01000051">
    <property type="protein sequence ID" value="KUO95432.1"/>
    <property type="molecule type" value="Genomic_DNA"/>
</dbReference>
<evidence type="ECO:0000256" key="3">
    <source>
        <dbReference type="ARBA" id="ARBA00022571"/>
    </source>
</evidence>
<dbReference type="InterPro" id="IPR022761">
    <property type="entry name" value="Fumarate_lyase_N"/>
</dbReference>
<dbReference type="CDD" id="cd01359">
    <property type="entry name" value="Argininosuccinate_lyase"/>
    <property type="match status" value="1"/>
</dbReference>
<dbReference type="HAMAP" id="MF_00006">
    <property type="entry name" value="Arg_succ_lyase"/>
    <property type="match status" value="1"/>
</dbReference>
<comment type="catalytic activity">
    <reaction evidence="6">
        <text>2-(N(omega)-L-arginino)succinate = fumarate + L-arginine</text>
        <dbReference type="Rhea" id="RHEA:24020"/>
        <dbReference type="ChEBI" id="CHEBI:29806"/>
        <dbReference type="ChEBI" id="CHEBI:32682"/>
        <dbReference type="ChEBI" id="CHEBI:57472"/>
        <dbReference type="EC" id="4.3.2.1"/>
    </reaction>
</comment>
<dbReference type="FunFam" id="1.10.275.10:FF:000002">
    <property type="entry name" value="Argininosuccinate lyase"/>
    <property type="match status" value="1"/>
</dbReference>
<evidence type="ECO:0000313" key="9">
    <source>
        <dbReference type="EMBL" id="KUO95432.1"/>
    </source>
</evidence>
<dbReference type="UniPathway" id="UPA00068">
    <property type="reaction ID" value="UER00114"/>
</dbReference>
<evidence type="ECO:0000259" key="8">
    <source>
        <dbReference type="Pfam" id="PF14698"/>
    </source>
</evidence>
<dbReference type="SUPFAM" id="SSF48557">
    <property type="entry name" value="L-aspartase-like"/>
    <property type="match status" value="1"/>
</dbReference>
<evidence type="ECO:0000256" key="2">
    <source>
        <dbReference type="ARBA" id="ARBA00012338"/>
    </source>
</evidence>
<dbReference type="InterPro" id="IPR029419">
    <property type="entry name" value="Arg_succ_lyase_C"/>
</dbReference>
<evidence type="ECO:0000313" key="10">
    <source>
        <dbReference type="Proteomes" id="UP000053557"/>
    </source>
</evidence>
<feature type="domain" description="Fumarate lyase N-terminal" evidence="7">
    <location>
        <begin position="14"/>
        <end position="308"/>
    </location>
</feature>
<dbReference type="PANTHER" id="PTHR43814">
    <property type="entry name" value="ARGININOSUCCINATE LYASE"/>
    <property type="match status" value="1"/>
</dbReference>
<dbReference type="PANTHER" id="PTHR43814:SF1">
    <property type="entry name" value="ARGININOSUCCINATE LYASE"/>
    <property type="match status" value="1"/>
</dbReference>
<keyword evidence="10" id="KW-1185">Reference proteome</keyword>
<evidence type="ECO:0000259" key="7">
    <source>
        <dbReference type="Pfam" id="PF00206"/>
    </source>
</evidence>
<dbReference type="GO" id="GO:0004056">
    <property type="term" value="F:argininosuccinate lyase activity"/>
    <property type="evidence" value="ECO:0007669"/>
    <property type="project" value="UniProtKB-UniRule"/>
</dbReference>
<evidence type="ECO:0000256" key="6">
    <source>
        <dbReference type="HAMAP-Rule" id="MF_00006"/>
    </source>
</evidence>
<dbReference type="InterPro" id="IPR020557">
    <property type="entry name" value="Fumarate_lyase_CS"/>
</dbReference>
<dbReference type="FunFam" id="1.20.200.10:FF:000002">
    <property type="entry name" value="Argininosuccinate lyase"/>
    <property type="match status" value="1"/>
</dbReference>
<dbReference type="RefSeq" id="WP_067717209.1">
    <property type="nucleotide sequence ID" value="NZ_LPVJ01000051.1"/>
</dbReference>
<dbReference type="PRINTS" id="PR00145">
    <property type="entry name" value="ARGSUCLYASE"/>
</dbReference>
<comment type="pathway">
    <text evidence="1 6">Amino-acid biosynthesis; L-arginine biosynthesis; L-arginine from L-ornithine and carbamoyl phosphate: step 3/3.</text>
</comment>
<dbReference type="NCBIfam" id="TIGR00838">
    <property type="entry name" value="argH"/>
    <property type="match status" value="1"/>
</dbReference>
<dbReference type="GO" id="GO:0005829">
    <property type="term" value="C:cytosol"/>
    <property type="evidence" value="ECO:0007669"/>
    <property type="project" value="TreeGrafter"/>
</dbReference>
<comment type="subcellular location">
    <subcellularLocation>
        <location evidence="6">Cytoplasm</location>
    </subcellularLocation>
</comment>
<keyword evidence="3 6" id="KW-0055">Arginine biosynthesis</keyword>
<dbReference type="Gene3D" id="1.20.200.10">
    <property type="entry name" value="Fumarase/aspartase (Central domain)"/>
    <property type="match status" value="1"/>
</dbReference>
<dbReference type="AlphaFoldDB" id="A0A101XPW9"/>
<dbReference type="EC" id="4.3.2.1" evidence="2 6"/>
<evidence type="ECO:0000256" key="5">
    <source>
        <dbReference type="ARBA" id="ARBA00023239"/>
    </source>
</evidence>
<name>A0A101XPW9_9BACL</name>
<dbReference type="FunFam" id="1.10.40.30:FF:000001">
    <property type="entry name" value="Argininosuccinate lyase"/>
    <property type="match status" value="1"/>
</dbReference>
<accession>A0A101XPW9</accession>
<comment type="caution">
    <text evidence="9">The sequence shown here is derived from an EMBL/GenBank/DDBJ whole genome shotgun (WGS) entry which is preliminary data.</text>
</comment>
<dbReference type="Gene3D" id="1.10.40.30">
    <property type="entry name" value="Fumarase/aspartase (C-terminal domain)"/>
    <property type="match status" value="1"/>
</dbReference>
<dbReference type="InterPro" id="IPR009049">
    <property type="entry name" value="Argininosuccinate_lyase"/>
</dbReference>
<keyword evidence="5 6" id="KW-0456">Lyase</keyword>
<feature type="domain" description="Argininosuccinate lyase C-terminal" evidence="8">
    <location>
        <begin position="371"/>
        <end position="439"/>
    </location>
</feature>
<proteinExistence type="inferred from homology"/>
<dbReference type="Pfam" id="PF00206">
    <property type="entry name" value="Lyase_1"/>
    <property type="match status" value="1"/>
</dbReference>
<sequence length="465" mass="51996">MSGERESSNVMWGGRFQKPPHVAVQALNASIHFDKRLAFVDIAGSIAHARMLFRQGIIAQDDAERIIAGLQSVRTEIERGEMVFREDLEDVHMNIEHRLTELIGEAGGRLHTGRSRNDQVALDMHLYLREQVDAIHEEIRVFERVLIDVAEANLDVIIPGYTHLQRAQPVLFAHHLLAYVWMFERDCERLRDARKRIDALPLGAGALAGTTFPIDRAAVAEELGFDRIYENSMDAVSDRDYILETLSTLSLFMVHLSRLSEELILWNSTEFGFIELDDAFTTGSSIMPQKKNPDVAELARGKAGRVFGHLTGLLTVCKGLPLAYNKDLQEDKEGVFDAIDTVHLLLAVFPAMISTMGIKRERIKRALDGDFSAATDMADYLVRKGLPFRQAHEVVGRIVSVSIREGRALTDWSIDALRGESALFDDDVLAKLTPEAVVNARMSHGGTARERVLEQLATARARIGH</sequence>
<evidence type="ECO:0000256" key="1">
    <source>
        <dbReference type="ARBA" id="ARBA00004941"/>
    </source>
</evidence>
<reference evidence="9 10" key="1">
    <citation type="submission" date="2015-12" db="EMBL/GenBank/DDBJ databases">
        <title>Draft genome sequence of Acidibacillus ferrooxidans ITV001, isolated from a chalcopyrite acid mine drainage site in Brazil.</title>
        <authorList>
            <person name="Dall'Agnol H."/>
            <person name="Nancucheo I."/>
            <person name="Johnson B."/>
            <person name="Oliveira R."/>
            <person name="Leite L."/>
            <person name="Pylro V."/>
            <person name="Nunes G.L."/>
            <person name="Tzotzos G."/>
            <person name="Fernandes G.R."/>
            <person name="Dutra J."/>
            <person name="Orellana S.C."/>
            <person name="Oliveira G."/>
        </authorList>
    </citation>
    <scope>NUCLEOTIDE SEQUENCE [LARGE SCALE GENOMIC DNA]</scope>
    <source>
        <strain evidence="10">ITV01</strain>
    </source>
</reference>
<dbReference type="Pfam" id="PF14698">
    <property type="entry name" value="ASL_C2"/>
    <property type="match status" value="1"/>
</dbReference>
<comment type="similarity">
    <text evidence="6">Belongs to the lyase 1 family. Argininosuccinate lyase subfamily.</text>
</comment>
<gene>
    <name evidence="6" type="primary">argH</name>
    <name evidence="9" type="ORF">ATW55_02925</name>
</gene>
<organism evidence="9 10">
    <name type="scientific">Ferroacidibacillus organovorans</name>
    <dbReference type="NCBI Taxonomy" id="1765683"/>
    <lineage>
        <taxon>Bacteria</taxon>
        <taxon>Bacillati</taxon>
        <taxon>Bacillota</taxon>
        <taxon>Bacilli</taxon>
        <taxon>Bacillales</taxon>
        <taxon>Alicyclobacillaceae</taxon>
        <taxon>Ferroacidibacillus</taxon>
    </lineage>
</organism>
<dbReference type="GO" id="GO:0042450">
    <property type="term" value="P:L-arginine biosynthetic process via ornithine"/>
    <property type="evidence" value="ECO:0007669"/>
    <property type="project" value="UniProtKB-UniRule"/>
</dbReference>
<dbReference type="Proteomes" id="UP000053557">
    <property type="component" value="Unassembled WGS sequence"/>
</dbReference>
<protein>
    <recommendedName>
        <fullName evidence="2 6">Argininosuccinate lyase</fullName>
        <shortName evidence="6">ASAL</shortName>
        <ecNumber evidence="2 6">4.3.2.1</ecNumber>
    </recommendedName>
    <alternativeName>
        <fullName evidence="6">Arginosuccinase</fullName>
    </alternativeName>
</protein>
<dbReference type="Gene3D" id="1.10.275.10">
    <property type="entry name" value="Fumarase/aspartase (N-terminal domain)"/>
    <property type="match status" value="1"/>
</dbReference>
<dbReference type="InterPro" id="IPR000362">
    <property type="entry name" value="Fumarate_lyase_fam"/>
</dbReference>
<dbReference type="PRINTS" id="PR00149">
    <property type="entry name" value="FUMRATELYASE"/>
</dbReference>
<dbReference type="PROSITE" id="PS00163">
    <property type="entry name" value="FUMARATE_LYASES"/>
    <property type="match status" value="1"/>
</dbReference>
<dbReference type="InterPro" id="IPR024083">
    <property type="entry name" value="Fumarase/histidase_N"/>
</dbReference>
<dbReference type="OrthoDB" id="9769623at2"/>
<dbReference type="InterPro" id="IPR008948">
    <property type="entry name" value="L-Aspartase-like"/>
</dbReference>
<keyword evidence="6" id="KW-0963">Cytoplasm</keyword>
<keyword evidence="4 6" id="KW-0028">Amino-acid biosynthesis</keyword>